<proteinExistence type="predicted"/>
<dbReference type="Proteomes" id="UP001153620">
    <property type="component" value="Chromosome 3"/>
</dbReference>
<evidence type="ECO:0008006" key="8">
    <source>
        <dbReference type="Google" id="ProtNLM"/>
    </source>
</evidence>
<dbReference type="GO" id="GO:0006270">
    <property type="term" value="P:DNA replication initiation"/>
    <property type="evidence" value="ECO:0007669"/>
    <property type="project" value="TreeGrafter"/>
</dbReference>
<dbReference type="InterPro" id="IPR047088">
    <property type="entry name" value="ORC5_C"/>
</dbReference>
<dbReference type="Pfam" id="PF21639">
    <property type="entry name" value="ORC5_lid"/>
    <property type="match status" value="1"/>
</dbReference>
<protein>
    <recommendedName>
        <fullName evidence="8">Origin recognition complex subunit 5</fullName>
    </recommendedName>
</protein>
<dbReference type="AlphaFoldDB" id="A0A9N9S0X1"/>
<comment type="subcellular location">
    <subcellularLocation>
        <location evidence="1">Nucleus</location>
    </subcellularLocation>
</comment>
<evidence type="ECO:0000256" key="2">
    <source>
        <dbReference type="ARBA" id="ARBA00022705"/>
    </source>
</evidence>
<feature type="domain" description="ORC5 lid" evidence="5">
    <location>
        <begin position="216"/>
        <end position="270"/>
    </location>
</feature>
<organism evidence="6 7">
    <name type="scientific">Chironomus riparius</name>
    <dbReference type="NCBI Taxonomy" id="315576"/>
    <lineage>
        <taxon>Eukaryota</taxon>
        <taxon>Metazoa</taxon>
        <taxon>Ecdysozoa</taxon>
        <taxon>Arthropoda</taxon>
        <taxon>Hexapoda</taxon>
        <taxon>Insecta</taxon>
        <taxon>Pterygota</taxon>
        <taxon>Neoptera</taxon>
        <taxon>Endopterygota</taxon>
        <taxon>Diptera</taxon>
        <taxon>Nematocera</taxon>
        <taxon>Chironomoidea</taxon>
        <taxon>Chironomidae</taxon>
        <taxon>Chironominae</taxon>
        <taxon>Chironomus</taxon>
    </lineage>
</organism>
<keyword evidence="3" id="KW-0539">Nucleus</keyword>
<evidence type="ECO:0000256" key="1">
    <source>
        <dbReference type="ARBA" id="ARBA00004123"/>
    </source>
</evidence>
<dbReference type="GO" id="GO:0005664">
    <property type="term" value="C:nuclear origin of replication recognition complex"/>
    <property type="evidence" value="ECO:0007669"/>
    <property type="project" value="TreeGrafter"/>
</dbReference>
<evidence type="ECO:0000256" key="3">
    <source>
        <dbReference type="ARBA" id="ARBA00023242"/>
    </source>
</evidence>
<dbReference type="Pfam" id="PF14630">
    <property type="entry name" value="ORC5_C"/>
    <property type="match status" value="1"/>
</dbReference>
<dbReference type="InterPro" id="IPR048866">
    <property type="entry name" value="ORC5_lid"/>
</dbReference>
<evidence type="ECO:0000313" key="7">
    <source>
        <dbReference type="Proteomes" id="UP001153620"/>
    </source>
</evidence>
<dbReference type="OrthoDB" id="365981at2759"/>
<keyword evidence="2" id="KW-0235">DNA replication</keyword>
<feature type="domain" description="Origin recognition complex subunit 5 C-terminal" evidence="4">
    <location>
        <begin position="319"/>
        <end position="450"/>
    </location>
</feature>
<accession>A0A9N9S0X1</accession>
<dbReference type="InterPro" id="IPR027417">
    <property type="entry name" value="P-loop_NTPase"/>
</dbReference>
<dbReference type="EMBL" id="OU895879">
    <property type="protein sequence ID" value="CAG9808749.1"/>
    <property type="molecule type" value="Genomic_DNA"/>
</dbReference>
<dbReference type="Gene3D" id="3.40.50.300">
    <property type="entry name" value="P-loop containing nucleotide triphosphate hydrolases"/>
    <property type="match status" value="1"/>
</dbReference>
<evidence type="ECO:0000313" key="6">
    <source>
        <dbReference type="EMBL" id="CAG9808749.1"/>
    </source>
</evidence>
<keyword evidence="7" id="KW-1185">Reference proteome</keyword>
<evidence type="ECO:0000259" key="5">
    <source>
        <dbReference type="Pfam" id="PF21639"/>
    </source>
</evidence>
<name>A0A9N9S0X1_9DIPT</name>
<evidence type="ECO:0000259" key="4">
    <source>
        <dbReference type="Pfam" id="PF14630"/>
    </source>
</evidence>
<sequence length="454" mass="53001">MNKIEKVVRKLINFYGKDEAFPECSYLYGQKSVGKSLCIEKFLKEAKDYLQTVIIYADEIYTKNILFEIIINKFNEHVLCEENSYESYAKIDCMEDFLNELSALSSDKSYLIIIEKAEKMRDMDLNILQIFMKLQEFTGLNISCLFVSHLAFEKFGVEDMLKIYVPDYNKNDITEIFMTKYEDIHERIRVKIEDSNINDNMTQLEAFESMNEEFFKNYLNLFLNVFYKACRDLKELTFLLEKCYSSYYSPVLSGEIKANDVTNLWRHVSKHLKTSLNTIYMRVENDATNEFKNNENAEDGFEIEKKQSSIKSFAQTLELPFYAKYLLIASFLASHNDAKSDKKLFMKNHGKERRRRQQTKLSDKMNVQFGPKSFSIDRLLAIFYAILDEKVGLTCNLLSQISTLVDLNFLTYVSGENNIMEGTARLQSTIGLDFAINIGKLVGFNVKQYLVDFH</sequence>
<dbReference type="PANTHER" id="PTHR12705">
    <property type="entry name" value="ORIGIN RECOGNITION COMPLEX SUBUNIT 5"/>
    <property type="match status" value="1"/>
</dbReference>
<reference evidence="6" key="1">
    <citation type="submission" date="2022-01" db="EMBL/GenBank/DDBJ databases">
        <authorList>
            <person name="King R."/>
        </authorList>
    </citation>
    <scope>NUCLEOTIDE SEQUENCE</scope>
</reference>
<reference evidence="6" key="2">
    <citation type="submission" date="2022-10" db="EMBL/GenBank/DDBJ databases">
        <authorList>
            <consortium name="ENA_rothamsted_submissions"/>
            <consortium name="culmorum"/>
            <person name="King R."/>
        </authorList>
    </citation>
    <scope>NUCLEOTIDE SEQUENCE</scope>
</reference>
<dbReference type="SUPFAM" id="SSF52540">
    <property type="entry name" value="P-loop containing nucleoside triphosphate hydrolases"/>
    <property type="match status" value="1"/>
</dbReference>
<dbReference type="GO" id="GO:0003688">
    <property type="term" value="F:DNA replication origin binding"/>
    <property type="evidence" value="ECO:0007669"/>
    <property type="project" value="TreeGrafter"/>
</dbReference>
<gene>
    <name evidence="6" type="ORF">CHIRRI_LOCUS11585</name>
</gene>
<dbReference type="PANTHER" id="PTHR12705:SF0">
    <property type="entry name" value="ORIGIN RECOGNITION COMPLEX SUBUNIT 5"/>
    <property type="match status" value="1"/>
</dbReference>
<dbReference type="InterPro" id="IPR020796">
    <property type="entry name" value="ORC5"/>
</dbReference>